<accession>A0AA94YNK6</accession>
<proteinExistence type="predicted"/>
<gene>
    <name evidence="1" type="ORF">NPHMPGLK_00061</name>
</gene>
<sequence>MNMDINDYAKEFTREIGRNIHVNLLSTDPEQVKSTIFWTFPGITEVRIGSSTYFAQNGKIYNATIDYNAKRVIIAGEANAETNTEIYTV</sequence>
<protein>
    <submittedName>
        <fullName evidence="1">Uncharacterized protein</fullName>
    </submittedName>
</protein>
<evidence type="ECO:0000313" key="1">
    <source>
        <dbReference type="EMBL" id="UYD60396.1"/>
    </source>
</evidence>
<reference evidence="1" key="1">
    <citation type="submission" date="2022-09" db="EMBL/GenBank/DDBJ databases">
        <title>On Diversity and Genetic Richness: Insights on Aeromonad Phage Diversity through Physicochemical and Molecular Analysis.</title>
        <authorList>
            <person name="Papa D.M."/>
            <person name="Rousseau G."/>
            <person name="Tremblay D."/>
            <person name="Labrie S."/>
            <person name="Gutierrez T.A."/>
            <person name="Ramos J.D."/>
            <person name="Moineau S."/>
        </authorList>
    </citation>
    <scope>NUCLEOTIDE SEQUENCE</scope>
</reference>
<organism evidence="1">
    <name type="scientific">Aeromonas phage vB_AehM_DM2</name>
    <dbReference type="NCBI Taxonomy" id="2973716"/>
    <lineage>
        <taxon>Viruses</taxon>
        <taxon>Duplodnaviria</taxon>
        <taxon>Heunggongvirae</taxon>
        <taxon>Uroviricota</taxon>
        <taxon>Caudoviricetes</taxon>
        <taxon>Pantevenvirales</taxon>
        <taxon>Straboviridae</taxon>
        <taxon>Biquartavirus</taxon>
    </lineage>
</organism>
<name>A0AA94YNK6_9CAUD</name>
<dbReference type="EMBL" id="OP380605">
    <property type="protein sequence ID" value="UYD60396.1"/>
    <property type="molecule type" value="Genomic_DNA"/>
</dbReference>